<dbReference type="NCBIfam" id="TIGR01238">
    <property type="entry name" value="D1pyr5carbox3"/>
    <property type="match status" value="1"/>
</dbReference>
<name>A0A8B6X323_9BURK</name>
<keyword evidence="5" id="KW-0642">Proline metabolism</keyword>
<dbReference type="InterPro" id="IPR016160">
    <property type="entry name" value="Ald_DH_CS_CYS"/>
</dbReference>
<dbReference type="InterPro" id="IPR016163">
    <property type="entry name" value="Ald_DH_C"/>
</dbReference>
<keyword evidence="5" id="KW-0274">FAD</keyword>
<comment type="similarity">
    <text evidence="5">In the C-terminal section; belongs to the aldehyde dehydrogenase family.</text>
</comment>
<dbReference type="SUPFAM" id="SSF53720">
    <property type="entry name" value="ALDH-like"/>
    <property type="match status" value="1"/>
</dbReference>
<dbReference type="GO" id="GO:0010133">
    <property type="term" value="P:L-proline catabolic process to L-glutamate"/>
    <property type="evidence" value="ECO:0007669"/>
    <property type="project" value="UniProtKB-UniRule"/>
</dbReference>
<dbReference type="OrthoDB" id="6187633at2"/>
<keyword evidence="5" id="KW-0238">DNA-binding</keyword>
<dbReference type="GO" id="GO:0003842">
    <property type="term" value="F:L-glutamate gamma-semialdehyde dehydrogenase activity"/>
    <property type="evidence" value="ECO:0007669"/>
    <property type="project" value="UniProtKB-UniRule"/>
</dbReference>
<dbReference type="Gene3D" id="1.20.5.460">
    <property type="entry name" value="Single helix bin"/>
    <property type="match status" value="1"/>
</dbReference>
<dbReference type="Pfam" id="PF14850">
    <property type="entry name" value="Pro_dh-DNA_bdg"/>
    <property type="match status" value="1"/>
</dbReference>
<dbReference type="FunFam" id="3.40.309.10:FF:000005">
    <property type="entry name" value="1-pyrroline-5-carboxylate dehydrogenase 1"/>
    <property type="match status" value="1"/>
</dbReference>
<evidence type="ECO:0000256" key="5">
    <source>
        <dbReference type="PIRNR" id="PIRNR000197"/>
    </source>
</evidence>
<evidence type="ECO:0000256" key="6">
    <source>
        <dbReference type="PIRSR" id="PIRSR000197-1"/>
    </source>
</evidence>
<comment type="similarity">
    <text evidence="5">In the N-terminal section; belongs to the proline dehydrogenase family.</text>
</comment>
<dbReference type="GO" id="GO:0003700">
    <property type="term" value="F:DNA-binding transcription factor activity"/>
    <property type="evidence" value="ECO:0007669"/>
    <property type="project" value="InterPro"/>
</dbReference>
<comment type="function">
    <text evidence="5">Oxidizes proline to glutamate for use as a carbon and nitrogen source.</text>
</comment>
<comment type="cofactor">
    <cofactor evidence="5">
        <name>FAD</name>
        <dbReference type="ChEBI" id="CHEBI:57692"/>
    </cofactor>
</comment>
<protein>
    <recommendedName>
        <fullName evidence="5">Bifunctional protein PutA</fullName>
    </recommendedName>
    <domain>
        <recommendedName>
            <fullName evidence="5">Proline dehydrogenase</fullName>
            <ecNumber evidence="5">1.5.5.2</ecNumber>
        </recommendedName>
        <alternativeName>
            <fullName evidence="5">Proline oxidase</fullName>
        </alternativeName>
    </domain>
    <domain>
        <recommendedName>
            <fullName evidence="5">Delta-1-pyrroline-5-carboxylate dehydrogenase</fullName>
            <shortName evidence="5">P5C dehydrogenase</shortName>
            <ecNumber evidence="5">1.2.1.88</ecNumber>
        </recommendedName>
        <alternativeName>
            <fullName evidence="5">L-glutamate gamma-semialdehyde dehydrogenase</fullName>
        </alternativeName>
    </domain>
</protein>
<dbReference type="InterPro" id="IPR024089">
    <property type="entry name" value="PRODH_PutA_dom_I/II"/>
</dbReference>
<dbReference type="EC" id="1.2.1.88" evidence="5"/>
<keyword evidence="2 5" id="KW-0560">Oxidoreductase</keyword>
<accession>A0A8B6X323</accession>
<evidence type="ECO:0000313" key="10">
    <source>
        <dbReference type="Proteomes" id="UP000675920"/>
    </source>
</evidence>
<evidence type="ECO:0000259" key="7">
    <source>
        <dbReference type="Pfam" id="PF00171"/>
    </source>
</evidence>
<dbReference type="PIRSF" id="PIRSF000197">
    <property type="entry name" value="Bifunct_PutA"/>
    <property type="match status" value="1"/>
</dbReference>
<sequence length="1051" mass="113860">MFPAARVLQDDFASTSLPELMKLVSANYAVDEDAWLAALAPLADPGAAAIDAIRRHAREIVEAVRRRGDAIDTLDALLREYSLDTQEGLMLMCLAEALLRVPDAATADALIRDKLNGADWDRHVGRSDNLLVNFAAWGLVLTGKVARLDGDTAPRAGSMLNRLVQRSSEPVIRAAMHQAMKLMGKQFVLGRDIGEALANGRPLRERGYTYSFDMLGEAALTAADAGKYLDDYTRAIEAVGREPRVGKAPRPSVSIKLSALHPRYEVAQRERVLDELFGRVRDLAARARALDVEITIDAEEADRLELSLALYEKLMRDPAIAGWGGFGLVVQAYSKRALPALVWLTRLGRELGARIPLRLVKGAYWDSEIKASQQAGLDAYPVYTRKEGTDTAYLACARYLLSERTRGVIHPQFATHNAHTVAAVLAMAGDRDFEFQRLHGMGEALHDVVIQRARKPVRIYAPVGAHRDLLPYLVRRLLENGANSSFVHRLVDPAVPVEALIEHPVTELRRHATPHNPRIPLPPALFGAARRNSRGINMNISQSWNALEAELAPQLQRQWTAGPVIDGRRRDGRARPVICPWDTARNVGSVQFASAAQAREAIDALAAFRPTWNATPVDARAAILERLADLLERQRAELMALCTLEAGKTLQDGIDEVREAVDFCRYYAAQARQRLGRETLPGPTGERNELFHEGRGIFACVSPWNFPLAILLGQIAAALVSGNVVLAKPAEQTSLIAGRTLELMFEAGLPVQAIAMLPGDGAELGAVFCADPRVAGVCFTGSTDTARLINRALAGRDGPLATLIAETGGQNAMIVDSTALPEQVVKDAVASAFTSAGQRCSALRVLYVQDDIAERVIELLRGAMAELRVGPPDRRSSDVGPVIDAEACKALQAHVEHLRRDARMIAETPVPAGLRGHFIAPVAFEIPSIAALDKEHFGPVLHVVRYAAAELDRVVAAINDTGFGLTLGIHSRNEETARRIEALARVGNLYVNRNQIGAVVGVQPFGGCGLSGTGPKAGGPAYLMRFTQERTTTVNTAAVGGNASLLAMATV</sequence>
<evidence type="ECO:0000256" key="3">
    <source>
        <dbReference type="ARBA" id="ARBA00023027"/>
    </source>
</evidence>
<comment type="pathway">
    <text evidence="1 5">Amino-acid degradation; L-proline degradation into L-glutamate; L-glutamate from L-proline: step 2/2.</text>
</comment>
<dbReference type="Pfam" id="PF01619">
    <property type="entry name" value="Pro_dh"/>
    <property type="match status" value="1"/>
</dbReference>
<feature type="active site" evidence="6">
    <location>
        <position position="840"/>
    </location>
</feature>
<dbReference type="GO" id="GO:0003677">
    <property type="term" value="F:DNA binding"/>
    <property type="evidence" value="ECO:0007669"/>
    <property type="project" value="UniProtKB-KW"/>
</dbReference>
<keyword evidence="5" id="KW-0678">Repressor</keyword>
<dbReference type="Gene3D" id="3.40.605.10">
    <property type="entry name" value="Aldehyde Dehydrogenase, Chain A, domain 1"/>
    <property type="match status" value="1"/>
</dbReference>
<comment type="catalytic activity">
    <reaction evidence="4 5">
        <text>L-glutamate 5-semialdehyde + NAD(+) + H2O = L-glutamate + NADH + 2 H(+)</text>
        <dbReference type="Rhea" id="RHEA:30235"/>
        <dbReference type="ChEBI" id="CHEBI:15377"/>
        <dbReference type="ChEBI" id="CHEBI:15378"/>
        <dbReference type="ChEBI" id="CHEBI:29985"/>
        <dbReference type="ChEBI" id="CHEBI:57540"/>
        <dbReference type="ChEBI" id="CHEBI:57945"/>
        <dbReference type="ChEBI" id="CHEBI:58066"/>
        <dbReference type="EC" id="1.2.1.88"/>
    </reaction>
</comment>
<dbReference type="InterPro" id="IPR024082">
    <property type="entry name" value="PRODH_PutA_dom_II"/>
</dbReference>
<keyword evidence="5" id="KW-0285">Flavoprotein</keyword>
<dbReference type="PROSITE" id="PS00070">
    <property type="entry name" value="ALDEHYDE_DEHYDR_CYS"/>
    <property type="match status" value="1"/>
</dbReference>
<dbReference type="EC" id="1.5.5.2" evidence="5"/>
<dbReference type="Gene3D" id="3.40.309.10">
    <property type="entry name" value="Aldehyde Dehydrogenase, Chain A, domain 2"/>
    <property type="match status" value="1"/>
</dbReference>
<dbReference type="InterPro" id="IPR050485">
    <property type="entry name" value="Proline_metab_enzyme"/>
</dbReference>
<reference evidence="11" key="1">
    <citation type="submission" date="2025-08" db="UniProtKB">
        <authorList>
            <consortium name="RefSeq"/>
        </authorList>
    </citation>
    <scope>IDENTIFICATION</scope>
</reference>
<comment type="catalytic activity">
    <reaction evidence="5">
        <text>L-proline + a quinone = (S)-1-pyrroline-5-carboxylate + a quinol + H(+)</text>
        <dbReference type="Rhea" id="RHEA:23784"/>
        <dbReference type="ChEBI" id="CHEBI:15378"/>
        <dbReference type="ChEBI" id="CHEBI:17388"/>
        <dbReference type="ChEBI" id="CHEBI:24646"/>
        <dbReference type="ChEBI" id="CHEBI:60039"/>
        <dbReference type="ChEBI" id="CHEBI:132124"/>
        <dbReference type="EC" id="1.5.5.2"/>
    </reaction>
</comment>
<dbReference type="PANTHER" id="PTHR42862">
    <property type="entry name" value="DELTA-1-PYRROLINE-5-CARBOXYLATE DEHYDROGENASE 1, ISOFORM A-RELATED"/>
    <property type="match status" value="1"/>
</dbReference>
<evidence type="ECO:0000259" key="9">
    <source>
        <dbReference type="Pfam" id="PF14850"/>
    </source>
</evidence>
<feature type="domain" description="Aldehyde dehydrogenase" evidence="7">
    <location>
        <begin position="573"/>
        <end position="1031"/>
    </location>
</feature>
<feature type="domain" description="Proline dehydrogenase" evidence="8">
    <location>
        <begin position="197"/>
        <end position="489"/>
    </location>
</feature>
<dbReference type="UniPathway" id="UPA00261">
    <property type="reaction ID" value="UER00373"/>
</dbReference>
<dbReference type="AlphaFoldDB" id="A0A8B6X323"/>
<dbReference type="GO" id="GO:0009898">
    <property type="term" value="C:cytoplasmic side of plasma membrane"/>
    <property type="evidence" value="ECO:0007669"/>
    <property type="project" value="TreeGrafter"/>
</dbReference>
<dbReference type="SUPFAM" id="SSF81935">
    <property type="entry name" value="N-terminal domain of bifunctional PutA protein"/>
    <property type="match status" value="1"/>
</dbReference>
<dbReference type="InterPro" id="IPR025703">
    <property type="entry name" value="Bifunct_PutA"/>
</dbReference>
<feature type="domain" description="Proline dehydrogenase PutA" evidence="9">
    <location>
        <begin position="74"/>
        <end position="187"/>
    </location>
</feature>
<dbReference type="Pfam" id="PF00171">
    <property type="entry name" value="Aldedh"/>
    <property type="match status" value="1"/>
</dbReference>
<evidence type="ECO:0000256" key="4">
    <source>
        <dbReference type="ARBA" id="ARBA00048142"/>
    </source>
</evidence>
<dbReference type="RefSeq" id="WP_028311047.1">
    <property type="nucleotide sequence ID" value="NZ_AXWS01000008.1"/>
</dbReference>
<dbReference type="SUPFAM" id="SSF51730">
    <property type="entry name" value="FAD-linked oxidoreductase"/>
    <property type="match status" value="1"/>
</dbReference>
<dbReference type="NCBIfam" id="NF008869">
    <property type="entry name" value="PRK11904.1"/>
    <property type="match status" value="1"/>
</dbReference>
<evidence type="ECO:0000256" key="1">
    <source>
        <dbReference type="ARBA" id="ARBA00004786"/>
    </source>
</evidence>
<keyword evidence="5" id="KW-0805">Transcription regulation</keyword>
<dbReference type="GO" id="GO:0004657">
    <property type="term" value="F:proline dehydrogenase activity"/>
    <property type="evidence" value="ECO:0007669"/>
    <property type="project" value="UniProtKB-UniRule"/>
</dbReference>
<dbReference type="InterPro" id="IPR015590">
    <property type="entry name" value="Aldehyde_DH_dom"/>
</dbReference>
<dbReference type="Gene3D" id="3.20.20.220">
    <property type="match status" value="1"/>
</dbReference>
<gene>
    <name evidence="11" type="primary">putA</name>
</gene>
<dbReference type="Proteomes" id="UP000675920">
    <property type="component" value="Unplaced"/>
</dbReference>
<proteinExistence type="inferred from homology"/>
<dbReference type="CDD" id="cd07125">
    <property type="entry name" value="ALDH_PutA-P5CDH"/>
    <property type="match status" value="1"/>
</dbReference>
<keyword evidence="5" id="KW-0804">Transcription</keyword>
<feature type="active site" evidence="6">
    <location>
        <position position="806"/>
    </location>
</feature>
<dbReference type="PANTHER" id="PTHR42862:SF1">
    <property type="entry name" value="DELTA-1-PYRROLINE-5-CARBOXYLATE DEHYDROGENASE 2, ISOFORM A-RELATED"/>
    <property type="match status" value="1"/>
</dbReference>
<evidence type="ECO:0000259" key="8">
    <source>
        <dbReference type="Pfam" id="PF01619"/>
    </source>
</evidence>
<dbReference type="InterPro" id="IPR005933">
    <property type="entry name" value="PutA_C"/>
</dbReference>
<organism evidence="10 11">
    <name type="scientific">Derxia gummosa DSM 723</name>
    <dbReference type="NCBI Taxonomy" id="1121388"/>
    <lineage>
        <taxon>Bacteria</taxon>
        <taxon>Pseudomonadati</taxon>
        <taxon>Pseudomonadota</taxon>
        <taxon>Betaproteobacteria</taxon>
        <taxon>Burkholderiales</taxon>
        <taxon>Alcaligenaceae</taxon>
        <taxon>Derxia</taxon>
    </lineage>
</organism>
<comment type="pathway">
    <text evidence="5">Amino-acid degradation; L-proline degradation into L-glutamate; L-glutamate from L-proline: step 1/2.</text>
</comment>
<dbReference type="InterPro" id="IPR016162">
    <property type="entry name" value="Ald_DH_N"/>
</dbReference>
<keyword evidence="3 5" id="KW-0520">NAD</keyword>
<evidence type="ECO:0000313" key="11">
    <source>
        <dbReference type="RefSeq" id="WP_028311047.1"/>
    </source>
</evidence>
<keyword evidence="10" id="KW-1185">Reference proteome</keyword>
<dbReference type="InterPro" id="IPR029041">
    <property type="entry name" value="FAD-linked_oxidoreductase-like"/>
</dbReference>
<evidence type="ECO:0000256" key="2">
    <source>
        <dbReference type="ARBA" id="ARBA00023002"/>
    </source>
</evidence>
<dbReference type="InterPro" id="IPR016161">
    <property type="entry name" value="Ald_DH/histidinol_DH"/>
</dbReference>
<dbReference type="InterPro" id="IPR002872">
    <property type="entry name" value="Proline_DH_dom"/>
</dbReference>